<sequence length="157" mass="17508">MVKKNIKINDNLLLKDSSNSAYKEAFSLFDKRGKGTVSRDCIGDLLRAVGQNPTLSEISEIEESISEDDIVGFDTFLRILNRPNGFRPVGDHADFIRGFQVFDKDSTGLIGVGELRYILTNLGEKLSDDEVDELLKDVNTKDGVVNYGEFVKMILSN</sequence>
<dbReference type="EMBL" id="JABTEG010000008">
    <property type="protein sequence ID" value="KAG4304398.1"/>
    <property type="molecule type" value="Genomic_DNA"/>
</dbReference>
<proteinExistence type="predicted"/>
<evidence type="ECO:0000313" key="2">
    <source>
        <dbReference type="Proteomes" id="UP000768646"/>
    </source>
</evidence>
<dbReference type="Proteomes" id="UP000768646">
    <property type="component" value="Unassembled WGS sequence"/>
</dbReference>
<reference evidence="1 2" key="1">
    <citation type="journal article" date="2021" name="Commun. Biol.">
        <title>Genomic insights into the host specific adaptation of the Pneumocystis genus.</title>
        <authorList>
            <person name="Cisse O.H."/>
            <person name="Ma L."/>
            <person name="Dekker J.P."/>
            <person name="Khil P.P."/>
            <person name="Youn J.-H."/>
            <person name="Brenchley J.M."/>
            <person name="Blair R."/>
            <person name="Pahar B."/>
            <person name="Chabe M."/>
            <person name="Van Rompay K.K.A."/>
            <person name="Keesler R."/>
            <person name="Sukura A."/>
            <person name="Hirsch V."/>
            <person name="Kutty G."/>
            <person name="Liu Y."/>
            <person name="Peng L."/>
            <person name="Chen J."/>
            <person name="Song J."/>
            <person name="Weissenbacher-Lang C."/>
            <person name="Xu J."/>
            <person name="Upham N.S."/>
            <person name="Stajich J.E."/>
            <person name="Cuomo C.A."/>
            <person name="Cushion M.T."/>
            <person name="Kovacs J.A."/>
        </authorList>
    </citation>
    <scope>NUCLEOTIDE SEQUENCE [LARGE SCALE GENOMIC DNA]</scope>
    <source>
        <strain evidence="1 2">RABM</strain>
    </source>
</reference>
<gene>
    <name evidence="1" type="ORF">PORY_002108</name>
</gene>
<keyword evidence="2" id="KW-1185">Reference proteome</keyword>
<comment type="caution">
    <text evidence="1">The sequence shown here is derived from an EMBL/GenBank/DDBJ whole genome shotgun (WGS) entry which is preliminary data.</text>
</comment>
<evidence type="ECO:0000313" key="1">
    <source>
        <dbReference type="EMBL" id="KAG4304398.1"/>
    </source>
</evidence>
<accession>A0ACB7CBT0</accession>
<organism evidence="1 2">
    <name type="scientific">Pneumocystis oryctolagi</name>
    <dbReference type="NCBI Taxonomy" id="42067"/>
    <lineage>
        <taxon>Eukaryota</taxon>
        <taxon>Fungi</taxon>
        <taxon>Dikarya</taxon>
        <taxon>Ascomycota</taxon>
        <taxon>Taphrinomycotina</taxon>
        <taxon>Pneumocystomycetes</taxon>
        <taxon>Pneumocystaceae</taxon>
        <taxon>Pneumocystis</taxon>
    </lineage>
</organism>
<name>A0ACB7CBT0_9ASCO</name>
<protein>
    <submittedName>
        <fullName evidence="1">Uncharacterized protein</fullName>
    </submittedName>
</protein>